<comment type="subunit">
    <text evidence="10">Monomer. Can self-associate to form dimers and higher multimers which may have increased LDLR degrading activity. The precursor protein but not the mature protein may form multimers. Interacts with APOB, VLDLR, LRP8/APOER2 and BACE1. The full-length immature form (pro-PCSK9) interacts with SCNN1A, SCNN1B and SCNN1G. The pro-PCSK9 form (via C-terminal domain) interacts with LDLR. Interacts (via the C-terminal domain) with ANXA2 (via repeat Annexin 1); the interaction inhibits the degradation of LDLR.</text>
</comment>
<feature type="domain" description="Proprotein convertase subtilisin/kexin type 9 C-terminal" evidence="40">
    <location>
        <begin position="588"/>
        <end position="659"/>
    </location>
</feature>
<reference evidence="42" key="3">
    <citation type="submission" date="2025-09" db="UniProtKB">
        <authorList>
            <consortium name="Ensembl"/>
        </authorList>
    </citation>
    <scope>IDENTIFICATION</scope>
    <source>
        <strain evidence="42">Glennie</strain>
    </source>
</reference>
<dbReference type="GeneTree" id="ENSGT00490000043472"/>
<keyword evidence="14" id="KW-0153">Cholesterol metabolism</keyword>
<dbReference type="FunFam" id="2.60.120.690:FF:000001">
    <property type="entry name" value="Proprotein convertase subtilisin/kexin type 9"/>
    <property type="match status" value="1"/>
</dbReference>
<evidence type="ECO:0000256" key="11">
    <source>
        <dbReference type="ARBA" id="ARBA00019781"/>
    </source>
</evidence>
<evidence type="ECO:0000256" key="4">
    <source>
        <dbReference type="ARBA" id="ARBA00004241"/>
    </source>
</evidence>
<keyword evidence="27" id="KW-0443">Lipid metabolism</keyword>
<evidence type="ECO:0000256" key="27">
    <source>
        <dbReference type="ARBA" id="ARBA00023098"/>
    </source>
</evidence>
<evidence type="ECO:0000259" key="38">
    <source>
        <dbReference type="Pfam" id="PF05922"/>
    </source>
</evidence>
<dbReference type="Pfam" id="PF05922">
    <property type="entry name" value="Inhibitor_I9"/>
    <property type="match status" value="1"/>
</dbReference>
<evidence type="ECO:0000256" key="15">
    <source>
        <dbReference type="ARBA" id="ARBA00022553"/>
    </source>
</evidence>
<dbReference type="GO" id="GO:0004252">
    <property type="term" value="F:serine-type endopeptidase activity"/>
    <property type="evidence" value="ECO:0007669"/>
    <property type="project" value="UniProtKB-UniRule"/>
</dbReference>
<keyword evidence="18" id="KW-0053">Apoptosis</keyword>
<dbReference type="GO" id="GO:0005615">
    <property type="term" value="C:extracellular space"/>
    <property type="evidence" value="ECO:0007669"/>
    <property type="project" value="UniProtKB-ARBA"/>
</dbReference>
<dbReference type="Bgee" id="ENSOANG00000050090">
    <property type="expression patterns" value="Expressed in liver and 7 other cell types or tissues"/>
</dbReference>
<evidence type="ECO:0000256" key="2">
    <source>
        <dbReference type="ARBA" id="ARBA00004177"/>
    </source>
</evidence>
<feature type="active site" description="Charge relay system" evidence="36">
    <location>
        <position position="170"/>
    </location>
</feature>
<evidence type="ECO:0000256" key="12">
    <source>
        <dbReference type="ARBA" id="ARBA00022490"/>
    </source>
</evidence>
<dbReference type="FunFam" id="3.40.50.200:FF:000016">
    <property type="entry name" value="Proprotein convertase subtilisin/kexin type 9"/>
    <property type="match status" value="1"/>
</dbReference>
<organism evidence="42 43">
    <name type="scientific">Ornithorhynchus anatinus</name>
    <name type="common">Duckbill platypus</name>
    <dbReference type="NCBI Taxonomy" id="9258"/>
    <lineage>
        <taxon>Eukaryota</taxon>
        <taxon>Metazoa</taxon>
        <taxon>Chordata</taxon>
        <taxon>Craniata</taxon>
        <taxon>Vertebrata</taxon>
        <taxon>Euteleostomi</taxon>
        <taxon>Mammalia</taxon>
        <taxon>Monotremata</taxon>
        <taxon>Ornithorhynchidae</taxon>
        <taxon>Ornithorhynchus</taxon>
    </lineage>
</organism>
<evidence type="ECO:0000256" key="25">
    <source>
        <dbReference type="ARBA" id="ARBA00022837"/>
    </source>
</evidence>
<keyword evidence="12" id="KW-0963">Cytoplasm</keyword>
<dbReference type="Pfam" id="PF18464">
    <property type="entry name" value="PCSK9_C2"/>
    <property type="match status" value="1"/>
</dbReference>
<protein>
    <recommendedName>
        <fullName evidence="11">Proprotein convertase subtilisin/kexin type 9</fullName>
    </recommendedName>
    <alternativeName>
        <fullName evidence="35">Proprotein convertase 9</fullName>
    </alternativeName>
    <alternativeName>
        <fullName evidence="34">Subtilisin/kexin-like protease PC9</fullName>
    </alternativeName>
</protein>
<dbReference type="InterPro" id="IPR037045">
    <property type="entry name" value="S8pro/Inhibitor_I9_sf"/>
</dbReference>
<dbReference type="GO" id="GO:0008203">
    <property type="term" value="P:cholesterol metabolic process"/>
    <property type="evidence" value="ECO:0007669"/>
    <property type="project" value="UniProtKB-KW"/>
</dbReference>
<dbReference type="GO" id="GO:0006508">
    <property type="term" value="P:proteolysis"/>
    <property type="evidence" value="ECO:0007669"/>
    <property type="project" value="UniProtKB-KW"/>
</dbReference>
<evidence type="ECO:0000256" key="13">
    <source>
        <dbReference type="ARBA" id="ARBA00022525"/>
    </source>
</evidence>
<dbReference type="SUPFAM" id="SSF54897">
    <property type="entry name" value="Protease propeptides/inhibitors"/>
    <property type="match status" value="1"/>
</dbReference>
<evidence type="ECO:0000256" key="28">
    <source>
        <dbReference type="ARBA" id="ARBA00023145"/>
    </source>
</evidence>
<dbReference type="InterPro" id="IPR015500">
    <property type="entry name" value="Peptidase_S8_subtilisin-rel"/>
</dbReference>
<evidence type="ECO:0000259" key="37">
    <source>
        <dbReference type="Pfam" id="PF00082"/>
    </source>
</evidence>
<gene>
    <name evidence="42" type="primary">PCSK9</name>
</gene>
<keyword evidence="15" id="KW-0597">Phosphoprotein</keyword>
<keyword evidence="26" id="KW-0333">Golgi apparatus</keyword>
<dbReference type="GO" id="GO:0005768">
    <property type="term" value="C:endosome"/>
    <property type="evidence" value="ECO:0007669"/>
    <property type="project" value="UniProtKB-SubCell"/>
</dbReference>
<dbReference type="Gene3D" id="2.60.120.690">
    <property type="entry name" value="Proprotein convertase subtilisin/kexin type 9"/>
    <property type="match status" value="1"/>
</dbReference>
<keyword evidence="16" id="KW-0765">Sulfation</keyword>
<accession>A0A6I8NCI0</accession>
<dbReference type="PRINTS" id="PR00723">
    <property type="entry name" value="SUBTILISIN"/>
</dbReference>
<keyword evidence="23" id="KW-0256">Endoplasmic reticulum</keyword>
<dbReference type="GO" id="GO:0043523">
    <property type="term" value="P:regulation of neuron apoptotic process"/>
    <property type="evidence" value="ECO:0007669"/>
    <property type="project" value="UniProtKB-ARBA"/>
</dbReference>
<dbReference type="Pfam" id="PF00082">
    <property type="entry name" value="Peptidase_S8"/>
    <property type="match status" value="1"/>
</dbReference>
<evidence type="ECO:0000256" key="14">
    <source>
        <dbReference type="ARBA" id="ARBA00022548"/>
    </source>
</evidence>
<dbReference type="Gene3D" id="3.40.50.200">
    <property type="entry name" value="Peptidase S8/S53 domain"/>
    <property type="match status" value="1"/>
</dbReference>
<keyword evidence="22" id="KW-0068">Autocatalytic cleavage</keyword>
<feature type="domain" description="Inhibitor I9" evidence="38">
    <location>
        <begin position="63"/>
        <end position="135"/>
    </location>
</feature>
<evidence type="ECO:0000256" key="10">
    <source>
        <dbReference type="ARBA" id="ARBA00011841"/>
    </source>
</evidence>
<keyword evidence="33" id="KW-0458">Lysosome</keyword>
<dbReference type="InterPro" id="IPR050131">
    <property type="entry name" value="Peptidase_S8_subtilisin-like"/>
</dbReference>
<dbReference type="CDD" id="cd04077">
    <property type="entry name" value="Peptidases_S8_PCSK9_ProteinaseK_like"/>
    <property type="match status" value="1"/>
</dbReference>
<dbReference type="PROSITE" id="PS51892">
    <property type="entry name" value="SUBTILASE"/>
    <property type="match status" value="1"/>
</dbReference>
<reference evidence="42 43" key="1">
    <citation type="journal article" date="2008" name="Nature">
        <title>Genome analysis of the platypus reveals unique signatures of evolution.</title>
        <authorList>
            <person name="Warren W.C."/>
            <person name="Hillier L.W."/>
            <person name="Marshall Graves J.A."/>
            <person name="Birney E."/>
            <person name="Ponting C.P."/>
            <person name="Grutzner F."/>
            <person name="Belov K."/>
            <person name="Miller W."/>
            <person name="Clarke L."/>
            <person name="Chinwalla A.T."/>
            <person name="Yang S.P."/>
            <person name="Heger A."/>
            <person name="Locke D.P."/>
            <person name="Miethke P."/>
            <person name="Waters P.D."/>
            <person name="Veyrunes F."/>
            <person name="Fulton L."/>
            <person name="Fulton B."/>
            <person name="Graves T."/>
            <person name="Wallis J."/>
            <person name="Puente X.S."/>
            <person name="Lopez-Otin C."/>
            <person name="Ordonez G.R."/>
            <person name="Eichler E.E."/>
            <person name="Chen L."/>
            <person name="Cheng Z."/>
            <person name="Deakin J.E."/>
            <person name="Alsop A."/>
            <person name="Thompson K."/>
            <person name="Kirby P."/>
            <person name="Papenfuss A.T."/>
            <person name="Wakefield M.J."/>
            <person name="Olender T."/>
            <person name="Lancet D."/>
            <person name="Huttley G.A."/>
            <person name="Smit A.F."/>
            <person name="Pask A."/>
            <person name="Temple-Smith P."/>
            <person name="Batzer M.A."/>
            <person name="Walker J.A."/>
            <person name="Konkel M.K."/>
            <person name="Harris R.S."/>
            <person name="Whittington C.M."/>
            <person name="Wong E.S."/>
            <person name="Gemmell N.J."/>
            <person name="Buschiazzo E."/>
            <person name="Vargas Jentzsch I.M."/>
            <person name="Merkel A."/>
            <person name="Schmitz J."/>
            <person name="Zemann A."/>
            <person name="Churakov G."/>
            <person name="Kriegs J.O."/>
            <person name="Brosius J."/>
            <person name="Murchison E.P."/>
            <person name="Sachidanandam R."/>
            <person name="Smith C."/>
            <person name="Hannon G.J."/>
            <person name="Tsend-Ayush E."/>
            <person name="McMillan D."/>
            <person name="Attenborough R."/>
            <person name="Rens W."/>
            <person name="Ferguson-Smith M."/>
            <person name="Lefevre C.M."/>
            <person name="Sharp J.A."/>
            <person name="Nicholas K.R."/>
            <person name="Ray D.A."/>
            <person name="Kube M."/>
            <person name="Reinhardt R."/>
            <person name="Pringle T.H."/>
            <person name="Taylor J."/>
            <person name="Jones R.C."/>
            <person name="Nixon B."/>
            <person name="Dacheux J.L."/>
            <person name="Niwa H."/>
            <person name="Sekita Y."/>
            <person name="Huang X."/>
            <person name="Stark A."/>
            <person name="Kheradpour P."/>
            <person name="Kellis M."/>
            <person name="Flicek P."/>
            <person name="Chen Y."/>
            <person name="Webber C."/>
            <person name="Hardison R."/>
            <person name="Nelson J."/>
            <person name="Hallsworth-Pepin K."/>
            <person name="Delehaunty K."/>
            <person name="Markovic C."/>
            <person name="Minx P."/>
            <person name="Feng Y."/>
            <person name="Kremitzki C."/>
            <person name="Mitreva M."/>
            <person name="Glasscock J."/>
            <person name="Wylie T."/>
            <person name="Wohldmann P."/>
            <person name="Thiru P."/>
            <person name="Nhan M.N."/>
            <person name="Pohl C.S."/>
            <person name="Smith S.M."/>
            <person name="Hou S."/>
            <person name="Nefedov M."/>
            <person name="de Jong P.J."/>
            <person name="Renfree M.B."/>
            <person name="Mardis E.R."/>
            <person name="Wilson R.K."/>
        </authorList>
    </citation>
    <scope>NUCLEOTIDE SEQUENCE [LARGE SCALE GENOMIC DNA]</scope>
    <source>
        <strain evidence="42 43">Glennie</strain>
    </source>
</reference>
<keyword evidence="21 36" id="KW-0378">Hydrolase</keyword>
<comment type="cofactor">
    <cofactor evidence="1">
        <name>Ca(2+)</name>
        <dbReference type="ChEBI" id="CHEBI:29108"/>
    </cofactor>
</comment>
<keyword evidence="24 36" id="KW-0720">Serine protease</keyword>
<comment type="similarity">
    <text evidence="9 36">Belongs to the peptidase S8 family.</text>
</comment>
<evidence type="ECO:0000256" key="16">
    <source>
        <dbReference type="ARBA" id="ARBA00022641"/>
    </source>
</evidence>
<keyword evidence="13" id="KW-0964">Secreted</keyword>
<evidence type="ECO:0000259" key="39">
    <source>
        <dbReference type="Pfam" id="PF18459"/>
    </source>
</evidence>
<evidence type="ECO:0000256" key="23">
    <source>
        <dbReference type="ARBA" id="ARBA00022824"/>
    </source>
</evidence>
<evidence type="ECO:0000313" key="42">
    <source>
        <dbReference type="Ensembl" id="ENSOANP00000038928.1"/>
    </source>
</evidence>
<evidence type="ECO:0000256" key="22">
    <source>
        <dbReference type="ARBA" id="ARBA00022813"/>
    </source>
</evidence>
<dbReference type="PANTHER" id="PTHR43806:SF60">
    <property type="entry name" value="PROPROTEIN CONVERTASE SUBTILISIN_KEXIN TYPE 9"/>
    <property type="match status" value="1"/>
</dbReference>
<name>A0A6I8NCI0_ORNAN</name>
<evidence type="ECO:0000256" key="5">
    <source>
        <dbReference type="ARBA" id="ARBA00004371"/>
    </source>
</evidence>
<keyword evidence="25" id="KW-0106">Calcium</keyword>
<dbReference type="Gene3D" id="3.30.70.80">
    <property type="entry name" value="Peptidase S8 propeptide/proteinase inhibitor I9"/>
    <property type="match status" value="1"/>
</dbReference>
<dbReference type="InterPro" id="IPR041254">
    <property type="entry name" value="PCSK9_C1"/>
</dbReference>
<evidence type="ECO:0000256" key="30">
    <source>
        <dbReference type="ARBA" id="ARBA00023166"/>
    </source>
</evidence>
<dbReference type="GO" id="GO:0005764">
    <property type="term" value="C:lysosome"/>
    <property type="evidence" value="ECO:0007669"/>
    <property type="project" value="UniProtKB-SubCell"/>
</dbReference>
<evidence type="ECO:0000256" key="18">
    <source>
        <dbReference type="ARBA" id="ARBA00022703"/>
    </source>
</evidence>
<dbReference type="SUPFAM" id="SSF52743">
    <property type="entry name" value="Subtilisin-like"/>
    <property type="match status" value="1"/>
</dbReference>
<keyword evidence="32" id="KW-0753">Steroid metabolism</keyword>
<reference evidence="42" key="2">
    <citation type="submission" date="2025-08" db="UniProtKB">
        <authorList>
            <consortium name="Ensembl"/>
        </authorList>
    </citation>
    <scope>IDENTIFICATION</scope>
    <source>
        <strain evidence="42">Glennie</strain>
    </source>
</reference>
<dbReference type="AlphaFoldDB" id="A0A6I8NCI0"/>
<evidence type="ECO:0000256" key="33">
    <source>
        <dbReference type="ARBA" id="ARBA00023228"/>
    </source>
</evidence>
<dbReference type="GO" id="GO:0006915">
    <property type="term" value="P:apoptotic process"/>
    <property type="evidence" value="ECO:0007669"/>
    <property type="project" value="UniProtKB-KW"/>
</dbReference>
<feature type="active site" description="Charge relay system" evidence="36">
    <location>
        <position position="210"/>
    </location>
</feature>
<keyword evidence="20" id="KW-0967">Endosome</keyword>
<evidence type="ECO:0000256" key="1">
    <source>
        <dbReference type="ARBA" id="ARBA00001913"/>
    </source>
</evidence>
<evidence type="ECO:0000256" key="17">
    <source>
        <dbReference type="ARBA" id="ARBA00022670"/>
    </source>
</evidence>
<dbReference type="Ensembl" id="ENSOANT00000072198.1">
    <property type="protein sequence ID" value="ENSOANP00000038928.1"/>
    <property type="gene ID" value="ENSOANG00000050090.1"/>
</dbReference>
<evidence type="ECO:0000256" key="32">
    <source>
        <dbReference type="ARBA" id="ARBA00023221"/>
    </source>
</evidence>
<evidence type="ECO:0000256" key="20">
    <source>
        <dbReference type="ARBA" id="ARBA00022753"/>
    </source>
</evidence>
<dbReference type="InterPro" id="IPR041051">
    <property type="entry name" value="PCSK9_C3"/>
</dbReference>
<evidence type="ECO:0000259" key="40">
    <source>
        <dbReference type="Pfam" id="PF18463"/>
    </source>
</evidence>
<proteinExistence type="inferred from homology"/>
<evidence type="ECO:0000256" key="3">
    <source>
        <dbReference type="ARBA" id="ARBA00004240"/>
    </source>
</evidence>
<evidence type="ECO:0000256" key="7">
    <source>
        <dbReference type="ARBA" id="ARBA00004555"/>
    </source>
</evidence>
<evidence type="ECO:0000256" key="6">
    <source>
        <dbReference type="ARBA" id="ARBA00004496"/>
    </source>
</evidence>
<dbReference type="InterPro" id="IPR000209">
    <property type="entry name" value="Peptidase_S8/S53_dom"/>
</dbReference>
<comment type="subcellular location">
    <subcellularLocation>
        <location evidence="4">Cell surface</location>
    </subcellularLocation>
    <subcellularLocation>
        <location evidence="6">Cytoplasm</location>
    </subcellularLocation>
    <subcellularLocation>
        <location evidence="3">Endoplasmic reticulum</location>
    </subcellularLocation>
    <subcellularLocation>
        <location evidence="2">Endosome</location>
    </subcellularLocation>
    <subcellularLocation>
        <location evidence="7">Golgi apparatus</location>
    </subcellularLocation>
    <subcellularLocation>
        <location evidence="5">Lysosome</location>
    </subcellularLocation>
    <subcellularLocation>
        <location evidence="8">Secreted</location>
    </subcellularLocation>
</comment>
<feature type="active site" description="Charge relay system" evidence="36">
    <location>
        <position position="371"/>
    </location>
</feature>
<keyword evidence="43" id="KW-1185">Reference proteome</keyword>
<feature type="domain" description="Proprotein convertase subtilisin/kexin type 9 C-terminal" evidence="39">
    <location>
        <begin position="438"/>
        <end position="516"/>
    </location>
</feature>
<evidence type="ECO:0000256" key="26">
    <source>
        <dbReference type="ARBA" id="ARBA00023034"/>
    </source>
</evidence>
<dbReference type="InterPro" id="IPR036852">
    <property type="entry name" value="Peptidase_S8/S53_dom_sf"/>
</dbReference>
<dbReference type="InterPro" id="IPR034193">
    <property type="entry name" value="PCSK9_ProteinaseK-like"/>
</dbReference>
<evidence type="ECO:0000256" key="21">
    <source>
        <dbReference type="ARBA" id="ARBA00022801"/>
    </source>
</evidence>
<dbReference type="InterPro" id="IPR041052">
    <property type="entry name" value="PCSK9_C2"/>
</dbReference>
<keyword evidence="19" id="KW-0732">Signal</keyword>
<evidence type="ECO:0000313" key="43">
    <source>
        <dbReference type="Proteomes" id="UP000002279"/>
    </source>
</evidence>
<keyword evidence="28" id="KW-0865">Zymogen</keyword>
<sequence>MQLLRPLLSPLSLPTFSPSSSSPPLPSPLLSEHGLVARARAWESEGHGGSPRLCQDAWRLPGTYVVVLSEGTRPSLTERTIRRLQARAARHGYLTKILHVFEHIFPGFLVKMSGDVLDLALRLPHVHVIEEDSLVFAQSGPWNLARIAPVPGPDAMPPGRGSQVDVQLLDTSIQSGHRELDGRAFVTDFQHVPDEDGTRFHRQASKCEGHGTHTAGVVSGRDAGVAPGSRVHSLRVLNCQGRGTVSGVLSGLEFIQKGRLVGSPPPAPVVLLPLAGGFSPTLNAACRRLVRSGAVLIAAAGNHWDDACNYSPASEPEVITVGATNAQDQPVTMGTLGTNFGRCVDVFAPGDGIVAASSDCSSCFTAQSGTSQAAAHVAGIVAVMLDADPDLTPSEVRQRILHFAARDVLDEARFPEGQRLPTPNLVARLPPGPGAGARRLFCRTVWSGPSGPTRAAVAVARCGPGEEMFGCSSFSVGGKRRGDHMEVAEDGTECVAHNTFGGGGVYAVGRCCLGPRATCHIRPGVPVQHGDENHALCPEAQGFVLTGCSSRSAAEGSAVPARPVWRPTAGPSGCAGPNGAEIRASCCHAPGLECRVKEHTAAGPQVTVACEDGWTLTGCSIYSGGSPTLGAYAVGDACVARSRGEGGTVGAVAICCRSREAAGRGEQDEGQ</sequence>
<keyword evidence="30" id="KW-1207">Sterol metabolism</keyword>
<evidence type="ECO:0000256" key="29">
    <source>
        <dbReference type="ARBA" id="ARBA00023157"/>
    </source>
</evidence>
<dbReference type="FunFam" id="3.30.70.80:FF:000004">
    <property type="entry name" value="Proprotein convertase subtilisin/kexin type 9"/>
    <property type="match status" value="1"/>
</dbReference>
<evidence type="ECO:0000256" key="35">
    <source>
        <dbReference type="ARBA" id="ARBA00032870"/>
    </source>
</evidence>
<dbReference type="GO" id="GO:0009986">
    <property type="term" value="C:cell surface"/>
    <property type="evidence" value="ECO:0007669"/>
    <property type="project" value="UniProtKB-SubCell"/>
</dbReference>
<dbReference type="GO" id="GO:0005783">
    <property type="term" value="C:endoplasmic reticulum"/>
    <property type="evidence" value="ECO:0007669"/>
    <property type="project" value="UniProtKB-SubCell"/>
</dbReference>
<feature type="domain" description="Proprotein convertase subtilisin/kexin type 9 C-terminal" evidence="41">
    <location>
        <begin position="527"/>
        <end position="586"/>
    </location>
</feature>
<evidence type="ECO:0000256" key="31">
    <source>
        <dbReference type="ARBA" id="ARBA00023180"/>
    </source>
</evidence>
<evidence type="ECO:0000256" key="24">
    <source>
        <dbReference type="ARBA" id="ARBA00022825"/>
    </source>
</evidence>
<evidence type="ECO:0000256" key="34">
    <source>
        <dbReference type="ARBA" id="ARBA00032525"/>
    </source>
</evidence>
<dbReference type="GO" id="GO:0005794">
    <property type="term" value="C:Golgi apparatus"/>
    <property type="evidence" value="ECO:0007669"/>
    <property type="project" value="UniProtKB-SubCell"/>
</dbReference>
<evidence type="ECO:0000256" key="9">
    <source>
        <dbReference type="ARBA" id="ARBA00011073"/>
    </source>
</evidence>
<keyword evidence="29" id="KW-1015">Disulfide bond</keyword>
<dbReference type="InterPro" id="IPR010259">
    <property type="entry name" value="S8pro/Inhibitor_I9"/>
</dbReference>
<keyword evidence="31" id="KW-0325">Glycoprotein</keyword>
<evidence type="ECO:0000259" key="41">
    <source>
        <dbReference type="Pfam" id="PF18464"/>
    </source>
</evidence>
<dbReference type="Pfam" id="PF18463">
    <property type="entry name" value="PCSK9_C3"/>
    <property type="match status" value="1"/>
</dbReference>
<dbReference type="PANTHER" id="PTHR43806">
    <property type="entry name" value="PEPTIDASE S8"/>
    <property type="match status" value="1"/>
</dbReference>
<feature type="domain" description="Peptidase S8/S53" evidence="37">
    <location>
        <begin position="161"/>
        <end position="404"/>
    </location>
</feature>
<evidence type="ECO:0000256" key="8">
    <source>
        <dbReference type="ARBA" id="ARBA00004613"/>
    </source>
</evidence>
<dbReference type="Proteomes" id="UP000002279">
    <property type="component" value="Chromosome 18"/>
</dbReference>
<evidence type="ECO:0000256" key="36">
    <source>
        <dbReference type="PROSITE-ProRule" id="PRU01240"/>
    </source>
</evidence>
<evidence type="ECO:0000256" key="19">
    <source>
        <dbReference type="ARBA" id="ARBA00022729"/>
    </source>
</evidence>
<keyword evidence="17 36" id="KW-0645">Protease</keyword>
<dbReference type="Pfam" id="PF18459">
    <property type="entry name" value="PCSK9_C1"/>
    <property type="match status" value="1"/>
</dbReference>